<proteinExistence type="predicted"/>
<sequence>MLQPCVVPIAAFGQTARGCGRERDGRKTDAPGASARAGTGGGRQAGLGEEECGGRSGGSGSVFGDY</sequence>
<feature type="region of interest" description="Disordered" evidence="1">
    <location>
        <begin position="16"/>
        <end position="66"/>
    </location>
</feature>
<feature type="compositionally biased region" description="Basic and acidic residues" evidence="1">
    <location>
        <begin position="19"/>
        <end position="29"/>
    </location>
</feature>
<evidence type="ECO:0000313" key="2">
    <source>
        <dbReference type="EMBL" id="KAF0893692.1"/>
    </source>
</evidence>
<keyword evidence="3" id="KW-1185">Reference proteome</keyword>
<comment type="caution">
    <text evidence="2">The sequence shown here is derived from an EMBL/GenBank/DDBJ whole genome shotgun (WGS) entry which is preliminary data.</text>
</comment>
<name>A0A6G1C0K4_9ORYZ</name>
<dbReference type="Proteomes" id="UP000479710">
    <property type="component" value="Unassembled WGS sequence"/>
</dbReference>
<reference evidence="2 3" key="1">
    <citation type="submission" date="2019-11" db="EMBL/GenBank/DDBJ databases">
        <title>Whole genome sequence of Oryza granulata.</title>
        <authorList>
            <person name="Li W."/>
        </authorList>
    </citation>
    <scope>NUCLEOTIDE SEQUENCE [LARGE SCALE GENOMIC DNA]</scope>
    <source>
        <strain evidence="3">cv. Menghai</strain>
        <tissue evidence="2">Leaf</tissue>
    </source>
</reference>
<gene>
    <name evidence="2" type="ORF">E2562_029372</name>
</gene>
<accession>A0A6G1C0K4</accession>
<protein>
    <submittedName>
        <fullName evidence="2">Uncharacterized protein</fullName>
    </submittedName>
</protein>
<feature type="compositionally biased region" description="Gly residues" evidence="1">
    <location>
        <begin position="54"/>
        <end position="66"/>
    </location>
</feature>
<evidence type="ECO:0000313" key="3">
    <source>
        <dbReference type="Proteomes" id="UP000479710"/>
    </source>
</evidence>
<dbReference type="AlphaFoldDB" id="A0A6G1C0K4"/>
<dbReference type="EMBL" id="SPHZ02000011">
    <property type="protein sequence ID" value="KAF0893692.1"/>
    <property type="molecule type" value="Genomic_DNA"/>
</dbReference>
<evidence type="ECO:0000256" key="1">
    <source>
        <dbReference type="SAM" id="MobiDB-lite"/>
    </source>
</evidence>
<organism evidence="2 3">
    <name type="scientific">Oryza meyeriana var. granulata</name>
    <dbReference type="NCBI Taxonomy" id="110450"/>
    <lineage>
        <taxon>Eukaryota</taxon>
        <taxon>Viridiplantae</taxon>
        <taxon>Streptophyta</taxon>
        <taxon>Embryophyta</taxon>
        <taxon>Tracheophyta</taxon>
        <taxon>Spermatophyta</taxon>
        <taxon>Magnoliopsida</taxon>
        <taxon>Liliopsida</taxon>
        <taxon>Poales</taxon>
        <taxon>Poaceae</taxon>
        <taxon>BOP clade</taxon>
        <taxon>Oryzoideae</taxon>
        <taxon>Oryzeae</taxon>
        <taxon>Oryzinae</taxon>
        <taxon>Oryza</taxon>
        <taxon>Oryza meyeriana</taxon>
    </lineage>
</organism>